<comment type="cofactor">
    <cofactor evidence="1">
        <name>Mg(2+)</name>
        <dbReference type="ChEBI" id="CHEBI:18420"/>
    </cofactor>
</comment>
<comment type="catalytic activity">
    <reaction evidence="10">
        <text>L-threonyl-[protein] + FAD = FMN-L-threonyl-[protein] + AMP + H(+)</text>
        <dbReference type="Rhea" id="RHEA:36847"/>
        <dbReference type="Rhea" id="RHEA-COMP:11060"/>
        <dbReference type="Rhea" id="RHEA-COMP:11061"/>
        <dbReference type="ChEBI" id="CHEBI:15378"/>
        <dbReference type="ChEBI" id="CHEBI:30013"/>
        <dbReference type="ChEBI" id="CHEBI:57692"/>
        <dbReference type="ChEBI" id="CHEBI:74257"/>
        <dbReference type="ChEBI" id="CHEBI:456215"/>
        <dbReference type="EC" id="2.7.1.180"/>
    </reaction>
</comment>
<dbReference type="InterPro" id="IPR003374">
    <property type="entry name" value="ApbE-like_sf"/>
</dbReference>
<gene>
    <name evidence="11" type="ORF">GA0074696_3940</name>
</gene>
<evidence type="ECO:0000313" key="12">
    <source>
        <dbReference type="Proteomes" id="UP000198228"/>
    </source>
</evidence>
<dbReference type="InterPro" id="IPR024932">
    <property type="entry name" value="ApbE"/>
</dbReference>
<dbReference type="SUPFAM" id="SSF143631">
    <property type="entry name" value="ApbE-like"/>
    <property type="match status" value="1"/>
</dbReference>
<evidence type="ECO:0000256" key="7">
    <source>
        <dbReference type="ARBA" id="ARBA00022827"/>
    </source>
</evidence>
<dbReference type="PANTHER" id="PTHR30040">
    <property type="entry name" value="THIAMINE BIOSYNTHESIS LIPOPROTEIN APBE"/>
    <property type="match status" value="1"/>
</dbReference>
<keyword evidence="11" id="KW-0449">Lipoprotein</keyword>
<organism evidence="11 12">
    <name type="scientific">Micromonospora purpureochromogenes</name>
    <dbReference type="NCBI Taxonomy" id="47872"/>
    <lineage>
        <taxon>Bacteria</taxon>
        <taxon>Bacillati</taxon>
        <taxon>Actinomycetota</taxon>
        <taxon>Actinomycetes</taxon>
        <taxon>Micromonosporales</taxon>
        <taxon>Micromonosporaceae</taxon>
        <taxon>Micromonospora</taxon>
    </lineage>
</organism>
<evidence type="ECO:0000256" key="5">
    <source>
        <dbReference type="ARBA" id="ARBA00022679"/>
    </source>
</evidence>
<dbReference type="EC" id="2.7.1.180" evidence="2"/>
<dbReference type="Pfam" id="PF02424">
    <property type="entry name" value="ApbE"/>
    <property type="match status" value="1"/>
</dbReference>
<evidence type="ECO:0000256" key="8">
    <source>
        <dbReference type="ARBA" id="ARBA00022842"/>
    </source>
</evidence>
<keyword evidence="7" id="KW-0274">FAD</keyword>
<sequence length="274" mass="27909">MAVEEVRWAYRGRTARVAVTDRAALPQARRTLVRSLAGLRRAEDELARAHRAAGRPVPVGPLLRDLVAVALGAAEATGGDVDPTVGAARLRCAYGRGRWPVCGASVGPVEPPGNWRAVRLRGDLLAVPATLPLALDGTATAYLVQRVAERIAARTGAGALVGLGTRTAVAGPAPAGGWPAAAEGRVLRLTGGALVTADGWRPDGGGVLDPRTGGPPASPWRAVTVAAPDATRAAMLAIAALVRGSAGPAWLAGQGVAVWPTPRAPVVGDLPARR</sequence>
<keyword evidence="4" id="KW-0285">Flavoprotein</keyword>
<keyword evidence="5" id="KW-0808">Transferase</keyword>
<keyword evidence="6" id="KW-0479">Metal-binding</keyword>
<evidence type="ECO:0000313" key="11">
    <source>
        <dbReference type="EMBL" id="SCF26825.1"/>
    </source>
</evidence>
<evidence type="ECO:0000256" key="6">
    <source>
        <dbReference type="ARBA" id="ARBA00022723"/>
    </source>
</evidence>
<protein>
    <recommendedName>
        <fullName evidence="3">FAD:protein FMN transferase</fullName>
        <ecNumber evidence="2">2.7.1.180</ecNumber>
    </recommendedName>
    <alternativeName>
        <fullName evidence="9">Flavin transferase</fullName>
    </alternativeName>
</protein>
<evidence type="ECO:0000256" key="2">
    <source>
        <dbReference type="ARBA" id="ARBA00011955"/>
    </source>
</evidence>
<dbReference type="Gene3D" id="3.10.520.10">
    <property type="entry name" value="ApbE-like domains"/>
    <property type="match status" value="1"/>
</dbReference>
<evidence type="ECO:0000256" key="10">
    <source>
        <dbReference type="ARBA" id="ARBA00048540"/>
    </source>
</evidence>
<dbReference type="GO" id="GO:0016740">
    <property type="term" value="F:transferase activity"/>
    <property type="evidence" value="ECO:0007669"/>
    <property type="project" value="UniProtKB-KW"/>
</dbReference>
<dbReference type="AlphaFoldDB" id="A0A1C4Z1G3"/>
<dbReference type="PANTHER" id="PTHR30040:SF2">
    <property type="entry name" value="FAD:PROTEIN FMN TRANSFERASE"/>
    <property type="match status" value="1"/>
</dbReference>
<dbReference type="RefSeq" id="WP_157746029.1">
    <property type="nucleotide sequence ID" value="NZ_LT607410.1"/>
</dbReference>
<keyword evidence="8" id="KW-0460">Magnesium</keyword>
<evidence type="ECO:0000256" key="3">
    <source>
        <dbReference type="ARBA" id="ARBA00016337"/>
    </source>
</evidence>
<evidence type="ECO:0000256" key="9">
    <source>
        <dbReference type="ARBA" id="ARBA00031306"/>
    </source>
</evidence>
<evidence type="ECO:0000256" key="1">
    <source>
        <dbReference type="ARBA" id="ARBA00001946"/>
    </source>
</evidence>
<name>A0A1C4Z1G3_9ACTN</name>
<dbReference type="EMBL" id="LT607410">
    <property type="protein sequence ID" value="SCF26825.1"/>
    <property type="molecule type" value="Genomic_DNA"/>
</dbReference>
<dbReference type="Proteomes" id="UP000198228">
    <property type="component" value="Chromosome I"/>
</dbReference>
<reference evidence="11 12" key="1">
    <citation type="submission" date="2016-06" db="EMBL/GenBank/DDBJ databases">
        <authorList>
            <person name="Kjaerup R.B."/>
            <person name="Dalgaard T.S."/>
            <person name="Juul-Madsen H.R."/>
        </authorList>
    </citation>
    <scope>NUCLEOTIDE SEQUENCE [LARGE SCALE GENOMIC DNA]</scope>
    <source>
        <strain evidence="11 12">DSM 43821</strain>
    </source>
</reference>
<dbReference type="GO" id="GO:0046872">
    <property type="term" value="F:metal ion binding"/>
    <property type="evidence" value="ECO:0007669"/>
    <property type="project" value="UniProtKB-KW"/>
</dbReference>
<proteinExistence type="predicted"/>
<evidence type="ECO:0000256" key="4">
    <source>
        <dbReference type="ARBA" id="ARBA00022630"/>
    </source>
</evidence>
<accession>A0A1C4Z1G3</accession>